<keyword evidence="1" id="KW-0812">Transmembrane</keyword>
<comment type="caution">
    <text evidence="2">The sequence shown here is derived from an EMBL/GenBank/DDBJ whole genome shotgun (WGS) entry which is preliminary data.</text>
</comment>
<organism evidence="2 3">
    <name type="scientific">Stackebrandtia endophytica</name>
    <dbReference type="NCBI Taxonomy" id="1496996"/>
    <lineage>
        <taxon>Bacteria</taxon>
        <taxon>Bacillati</taxon>
        <taxon>Actinomycetota</taxon>
        <taxon>Actinomycetes</taxon>
        <taxon>Glycomycetales</taxon>
        <taxon>Glycomycetaceae</taxon>
        <taxon>Stackebrandtia</taxon>
    </lineage>
</organism>
<reference evidence="2 3" key="1">
    <citation type="submission" date="2019-06" db="EMBL/GenBank/DDBJ databases">
        <title>Sequencing the genomes of 1000 actinobacteria strains.</title>
        <authorList>
            <person name="Klenk H.-P."/>
        </authorList>
    </citation>
    <scope>NUCLEOTIDE SEQUENCE [LARGE SCALE GENOMIC DNA]</scope>
    <source>
        <strain evidence="2 3">DSM 45928</strain>
    </source>
</reference>
<keyword evidence="1" id="KW-1133">Transmembrane helix</keyword>
<dbReference type="InParanoid" id="A0A543B1T5"/>
<keyword evidence="2" id="KW-0645">Protease</keyword>
<dbReference type="Proteomes" id="UP000317043">
    <property type="component" value="Unassembled WGS sequence"/>
</dbReference>
<dbReference type="GO" id="GO:0008237">
    <property type="term" value="F:metallopeptidase activity"/>
    <property type="evidence" value="ECO:0007669"/>
    <property type="project" value="UniProtKB-KW"/>
</dbReference>
<feature type="transmembrane region" description="Helical" evidence="1">
    <location>
        <begin position="251"/>
        <end position="272"/>
    </location>
</feature>
<evidence type="ECO:0000313" key="3">
    <source>
        <dbReference type="Proteomes" id="UP000317043"/>
    </source>
</evidence>
<protein>
    <submittedName>
        <fullName evidence="2">Putative peptide zinc metalloprotease protein</fullName>
    </submittedName>
</protein>
<feature type="transmembrane region" description="Helical" evidence="1">
    <location>
        <begin position="182"/>
        <end position="202"/>
    </location>
</feature>
<sequence>MSTADTAETMRTSRPKVDPVVRIGPGLWDGDRQVFTLHDPRTGWYFRVGQHEHFLVSHMDGERTVDEIEDAFIAKFRRRLTPALWQSIFALLGQRGLLVGSDDPILMERLRDARASQLDRSRTWLHARLPLVRPERLLDALVTVMRPLDRPVVWAAIWLATLGAIGYVLLQWETVTTQAFSLWTQPAALIVFFVISWAATALHELGHGVTARLYGANGIEIGVMWRLPMIAAYCKVDDTLLFHDRMRRMRVALSGATVSVAVCLPFVAVHWLTGGLGIWGTISAAMLTFGMLFGLVNLLPVLRLDGYYVLSHLLNVSTLDESARRELVRLVRPGRFPAPPGAKRFVYLAYGISAYLFQSVLVVIMLVVAYQGIAPHLGGGAALALIATATALTVLMGVIFVRRSRRKLAALPGTQAPSDSKWGNT</sequence>
<keyword evidence="2" id="KW-0482">Metalloprotease</keyword>
<dbReference type="EMBL" id="VFOW01000001">
    <property type="protein sequence ID" value="TQL78792.1"/>
    <property type="molecule type" value="Genomic_DNA"/>
</dbReference>
<name>A0A543B1T5_9ACTN</name>
<gene>
    <name evidence="2" type="ORF">FB566_4386</name>
</gene>
<feature type="transmembrane region" description="Helical" evidence="1">
    <location>
        <begin position="278"/>
        <end position="302"/>
    </location>
</feature>
<feature type="transmembrane region" description="Helical" evidence="1">
    <location>
        <begin position="152"/>
        <end position="170"/>
    </location>
</feature>
<dbReference type="AlphaFoldDB" id="A0A543B1T5"/>
<evidence type="ECO:0000313" key="2">
    <source>
        <dbReference type="EMBL" id="TQL78792.1"/>
    </source>
</evidence>
<keyword evidence="3" id="KW-1185">Reference proteome</keyword>
<dbReference type="GO" id="GO:0006508">
    <property type="term" value="P:proteolysis"/>
    <property type="evidence" value="ECO:0007669"/>
    <property type="project" value="UniProtKB-KW"/>
</dbReference>
<keyword evidence="2" id="KW-0378">Hydrolase</keyword>
<dbReference type="CDD" id="cd05709">
    <property type="entry name" value="S2P-M50"/>
    <property type="match status" value="1"/>
</dbReference>
<feature type="transmembrane region" description="Helical" evidence="1">
    <location>
        <begin position="382"/>
        <end position="401"/>
    </location>
</feature>
<evidence type="ECO:0000256" key="1">
    <source>
        <dbReference type="SAM" id="Phobius"/>
    </source>
</evidence>
<feature type="transmembrane region" description="Helical" evidence="1">
    <location>
        <begin position="345"/>
        <end position="370"/>
    </location>
</feature>
<keyword evidence="1" id="KW-0472">Membrane</keyword>
<accession>A0A543B1T5</accession>
<proteinExistence type="predicted"/>